<evidence type="ECO:0000256" key="2">
    <source>
        <dbReference type="SAM" id="Phobius"/>
    </source>
</evidence>
<keyword evidence="2" id="KW-0472">Membrane</keyword>
<dbReference type="Proteomes" id="UP000327085">
    <property type="component" value="Chromosome 3"/>
</dbReference>
<dbReference type="AlphaFoldDB" id="A0A5E4GK09"/>
<keyword evidence="2" id="KW-0812">Transmembrane</keyword>
<proteinExistence type="predicted"/>
<protein>
    <submittedName>
        <fullName evidence="3">PREDICTED: PRUPE_6G170900</fullName>
    </submittedName>
</protein>
<feature type="transmembrane region" description="Helical" evidence="2">
    <location>
        <begin position="109"/>
        <end position="128"/>
    </location>
</feature>
<evidence type="ECO:0000313" key="4">
    <source>
        <dbReference type="Proteomes" id="UP000327085"/>
    </source>
</evidence>
<evidence type="ECO:0000256" key="1">
    <source>
        <dbReference type="SAM" id="MobiDB-lite"/>
    </source>
</evidence>
<keyword evidence="2" id="KW-1133">Transmembrane helix</keyword>
<dbReference type="EMBL" id="CABIKO010000865">
    <property type="protein sequence ID" value="VVA39888.1"/>
    <property type="molecule type" value="Genomic_DNA"/>
</dbReference>
<reference evidence="4" key="1">
    <citation type="journal article" date="2020" name="Plant J.">
        <title>Transposons played a major role in the diversification between the closely related almond and peach genomes: results from the almond genome sequence.</title>
        <authorList>
            <person name="Alioto T."/>
            <person name="Alexiou K.G."/>
            <person name="Bardil A."/>
            <person name="Barteri F."/>
            <person name="Castanera R."/>
            <person name="Cruz F."/>
            <person name="Dhingra A."/>
            <person name="Duval H."/>
            <person name="Fernandez I Marti A."/>
            <person name="Frias L."/>
            <person name="Galan B."/>
            <person name="Garcia J.L."/>
            <person name="Howad W."/>
            <person name="Gomez-Garrido J."/>
            <person name="Gut M."/>
            <person name="Julca I."/>
            <person name="Morata J."/>
            <person name="Puigdomenech P."/>
            <person name="Ribeca P."/>
            <person name="Rubio Cabetas M.J."/>
            <person name="Vlasova A."/>
            <person name="Wirthensohn M."/>
            <person name="Garcia-Mas J."/>
            <person name="Gabaldon T."/>
            <person name="Casacuberta J.M."/>
            <person name="Arus P."/>
        </authorList>
    </citation>
    <scope>NUCLEOTIDE SEQUENCE [LARGE SCALE GENOMIC DNA]</scope>
    <source>
        <strain evidence="4">cv. Texas</strain>
    </source>
</reference>
<feature type="transmembrane region" description="Helical" evidence="2">
    <location>
        <begin position="59"/>
        <end position="88"/>
    </location>
</feature>
<evidence type="ECO:0000313" key="3">
    <source>
        <dbReference type="EMBL" id="VVA39888.1"/>
    </source>
</evidence>
<accession>A0A5E4GK09</accession>
<feature type="transmembrane region" description="Helical" evidence="2">
    <location>
        <begin position="148"/>
        <end position="165"/>
    </location>
</feature>
<dbReference type="Gramene" id="VVA39888">
    <property type="protein sequence ID" value="VVA39888"/>
    <property type="gene ID" value="Prudul26B016334"/>
</dbReference>
<gene>
    <name evidence="3" type="ORF">ALMOND_2B016334</name>
</gene>
<organism evidence="3 4">
    <name type="scientific">Prunus dulcis</name>
    <name type="common">Almond</name>
    <name type="synonym">Amygdalus dulcis</name>
    <dbReference type="NCBI Taxonomy" id="3755"/>
    <lineage>
        <taxon>Eukaryota</taxon>
        <taxon>Viridiplantae</taxon>
        <taxon>Streptophyta</taxon>
        <taxon>Embryophyta</taxon>
        <taxon>Tracheophyta</taxon>
        <taxon>Spermatophyta</taxon>
        <taxon>Magnoliopsida</taxon>
        <taxon>eudicotyledons</taxon>
        <taxon>Gunneridae</taxon>
        <taxon>Pentapetalae</taxon>
        <taxon>rosids</taxon>
        <taxon>fabids</taxon>
        <taxon>Rosales</taxon>
        <taxon>Rosaceae</taxon>
        <taxon>Amygdaloideae</taxon>
        <taxon>Amygdaleae</taxon>
        <taxon>Prunus</taxon>
    </lineage>
</organism>
<feature type="region of interest" description="Disordered" evidence="1">
    <location>
        <begin position="28"/>
        <end position="49"/>
    </location>
</feature>
<dbReference type="InParanoid" id="A0A5E4GK09"/>
<name>A0A5E4GK09_PRUDU</name>
<sequence length="188" mass="19584">MAVVLVVTTELYRWHMGGINGCGDGGAGSNDDSGGSGDGRGGSGCGNDGGGGGSNGDGFGVAVAVTTMALVMIVVAVAEVIISFTFIMGSVDLELSCRGYRRHWRSLPCPWLSLTFTFIAVDFSFPGLTPLKATELPQVRDPSSTPSGSLWSFLCSFLQVFYGNIVQWDDGGDFNCASFVCLVAEGLD</sequence>